<feature type="region of interest" description="Disordered" evidence="1">
    <location>
        <begin position="209"/>
        <end position="256"/>
    </location>
</feature>
<feature type="compositionally biased region" description="Polar residues" evidence="1">
    <location>
        <begin position="292"/>
        <end position="301"/>
    </location>
</feature>
<evidence type="ECO:0000256" key="1">
    <source>
        <dbReference type="SAM" id="MobiDB-lite"/>
    </source>
</evidence>
<name>A0ABR3Y5L1_9EURO</name>
<gene>
    <name evidence="3" type="ORF">Plec18167_002588</name>
</gene>
<feature type="compositionally biased region" description="Low complexity" evidence="1">
    <location>
        <begin position="305"/>
        <end position="320"/>
    </location>
</feature>
<keyword evidence="4" id="KW-1185">Reference proteome</keyword>
<keyword evidence="2" id="KW-0472">Membrane</keyword>
<keyword evidence="2" id="KW-0812">Transmembrane</keyword>
<comment type="caution">
    <text evidence="3">The sequence shown here is derived from an EMBL/GenBank/DDBJ whole genome shotgun (WGS) entry which is preliminary data.</text>
</comment>
<proteinExistence type="predicted"/>
<feature type="region of interest" description="Disordered" evidence="1">
    <location>
        <begin position="284"/>
        <end position="381"/>
    </location>
</feature>
<feature type="transmembrane region" description="Helical" evidence="2">
    <location>
        <begin position="30"/>
        <end position="54"/>
    </location>
</feature>
<organism evidence="3 4">
    <name type="scientific">Paecilomyces lecythidis</name>
    <dbReference type="NCBI Taxonomy" id="3004212"/>
    <lineage>
        <taxon>Eukaryota</taxon>
        <taxon>Fungi</taxon>
        <taxon>Dikarya</taxon>
        <taxon>Ascomycota</taxon>
        <taxon>Pezizomycotina</taxon>
        <taxon>Eurotiomycetes</taxon>
        <taxon>Eurotiomycetidae</taxon>
        <taxon>Eurotiales</taxon>
        <taxon>Thermoascaceae</taxon>
        <taxon>Paecilomyces</taxon>
    </lineage>
</organism>
<feature type="compositionally biased region" description="Polar residues" evidence="1">
    <location>
        <begin position="321"/>
        <end position="335"/>
    </location>
</feature>
<keyword evidence="2" id="KW-1133">Transmembrane helix</keyword>
<accession>A0ABR3Y5L1</accession>
<sequence>MWIPYLDSRHLQSRQDPNTSNQGGDKNTSFIIGATVIVFIISSFVVTFTVLRALRRRDYSPKLLPGKYLKQKWKNWNPGKAYGQVPGGSTPDRNQDTSYNPVTTVSSEMNTTSGLRRDSSIRSVITLPAYSVTPKPTEQVIAREGERAGMDVVVEFPETADEEESRREEQMEALYQIRLRRRREIEAREERRRERREARNRGDLARLEELRRESVRRHSGDTNNANSPAPSAATMLAEHRSRSRQRRISSVSYADLGQVRHDGSRLRANSADSDQAPLLDSAGAMGTEARPSLSSSRTNSHFRGDSGSSMMSASTGGSDTDTLNPVVSQSSTGTGVTEHDEVDVGASQIPPPPDYEEVGLGDAPPYESPTSERRPAIPQLGPIANIPAIHIDVATPLTATPNTPRFPPVRDSEDSTRSDHESFSGHQ</sequence>
<protein>
    <submittedName>
        <fullName evidence="3">Uncharacterized protein</fullName>
    </submittedName>
</protein>
<feature type="compositionally biased region" description="Basic and acidic residues" evidence="1">
    <location>
        <begin position="408"/>
        <end position="427"/>
    </location>
</feature>
<evidence type="ECO:0000313" key="4">
    <source>
        <dbReference type="Proteomes" id="UP001583193"/>
    </source>
</evidence>
<reference evidence="3 4" key="1">
    <citation type="journal article" date="2024" name="IMA Fungus">
        <title>IMA Genome - F19 : A genome assembly and annotation guide to empower mycologists, including annotated draft genome sequences of Ceratocystis pirilliformis, Diaporthe australafricana, Fusarium ophioides, Paecilomyces lecythidis, and Sporothrix stenoceras.</title>
        <authorList>
            <person name="Aylward J."/>
            <person name="Wilson A.M."/>
            <person name="Visagie C.M."/>
            <person name="Spraker J."/>
            <person name="Barnes I."/>
            <person name="Buitendag C."/>
            <person name="Ceriani C."/>
            <person name="Del Mar Angel L."/>
            <person name="du Plessis D."/>
            <person name="Fuchs T."/>
            <person name="Gasser K."/>
            <person name="Kramer D."/>
            <person name="Li W."/>
            <person name="Munsamy K."/>
            <person name="Piso A."/>
            <person name="Price J.L."/>
            <person name="Sonnekus B."/>
            <person name="Thomas C."/>
            <person name="van der Nest A."/>
            <person name="van Dijk A."/>
            <person name="van Heerden A."/>
            <person name="van Vuuren N."/>
            <person name="Yilmaz N."/>
            <person name="Duong T.A."/>
            <person name="van der Merwe N.A."/>
            <person name="Wingfield M.J."/>
            <person name="Wingfield B.D."/>
        </authorList>
    </citation>
    <scope>NUCLEOTIDE SEQUENCE [LARGE SCALE GENOMIC DNA]</scope>
    <source>
        <strain evidence="3 4">CMW 18167</strain>
    </source>
</reference>
<evidence type="ECO:0000313" key="3">
    <source>
        <dbReference type="EMBL" id="KAL1883581.1"/>
    </source>
</evidence>
<evidence type="ECO:0000256" key="2">
    <source>
        <dbReference type="SAM" id="Phobius"/>
    </source>
</evidence>
<feature type="compositionally biased region" description="Basic and acidic residues" evidence="1">
    <location>
        <begin position="209"/>
        <end position="220"/>
    </location>
</feature>
<feature type="compositionally biased region" description="Low complexity" evidence="1">
    <location>
        <begin position="223"/>
        <end position="233"/>
    </location>
</feature>
<dbReference type="Proteomes" id="UP001583193">
    <property type="component" value="Unassembled WGS sequence"/>
</dbReference>
<feature type="region of interest" description="Disordered" evidence="1">
    <location>
        <begin position="395"/>
        <end position="427"/>
    </location>
</feature>
<dbReference type="EMBL" id="JAVDPF010000005">
    <property type="protein sequence ID" value="KAL1883581.1"/>
    <property type="molecule type" value="Genomic_DNA"/>
</dbReference>